<dbReference type="Proteomes" id="UP000237839">
    <property type="component" value="Unassembled WGS sequence"/>
</dbReference>
<keyword evidence="1" id="KW-0732">Signal</keyword>
<evidence type="ECO:0000313" key="3">
    <source>
        <dbReference type="Proteomes" id="UP000237839"/>
    </source>
</evidence>
<protein>
    <recommendedName>
        <fullName evidence="4">ALANIN-rich signal peptide protein</fullName>
    </recommendedName>
</protein>
<sequence>MKSFVKTITLAASFLICASSFAQTPASAVNAATVKASAAASSAATSAGSTATNAASSATTATKAKVAAAGGAADKVWLNTKSNVYHCFGTKSYGTTKVGEYMSEADAKAKGGHADHGKACKAS</sequence>
<keyword evidence="3" id="KW-1185">Reference proteome</keyword>
<evidence type="ECO:0000256" key="1">
    <source>
        <dbReference type="SAM" id="SignalP"/>
    </source>
</evidence>
<organism evidence="2 3">
    <name type="scientific">Solimicrobium silvestre</name>
    <dbReference type="NCBI Taxonomy" id="2099400"/>
    <lineage>
        <taxon>Bacteria</taxon>
        <taxon>Pseudomonadati</taxon>
        <taxon>Pseudomonadota</taxon>
        <taxon>Betaproteobacteria</taxon>
        <taxon>Burkholderiales</taxon>
        <taxon>Oxalobacteraceae</taxon>
        <taxon>Solimicrobium</taxon>
    </lineage>
</organism>
<dbReference type="RefSeq" id="WP_105533480.1">
    <property type="nucleotide sequence ID" value="NZ_PUGF01000021.1"/>
</dbReference>
<dbReference type="OrthoDB" id="8781863at2"/>
<name>A0A2S9GV60_9BURK</name>
<accession>A0A2S9GV60</accession>
<dbReference type="AlphaFoldDB" id="A0A2S9GV60"/>
<evidence type="ECO:0008006" key="4">
    <source>
        <dbReference type="Google" id="ProtNLM"/>
    </source>
</evidence>
<feature type="signal peptide" evidence="1">
    <location>
        <begin position="1"/>
        <end position="22"/>
    </location>
</feature>
<feature type="chain" id="PRO_5015692822" description="ALANIN-rich signal peptide protein" evidence="1">
    <location>
        <begin position="23"/>
        <end position="123"/>
    </location>
</feature>
<proteinExistence type="predicted"/>
<reference evidence="2 3" key="1">
    <citation type="submission" date="2018-02" db="EMBL/GenBank/DDBJ databases">
        <title>Solimicrobium silvestre gen. nov., sp. nov., isolated from alpine forest soil.</title>
        <authorList>
            <person name="Margesin R."/>
            <person name="Albuquerque L."/>
            <person name="Zhang D.-C."/>
            <person name="Froufe H.J.C."/>
            <person name="Severino R."/>
            <person name="Roxo I."/>
            <person name="Egas C."/>
            <person name="Da Costa M.S."/>
        </authorList>
    </citation>
    <scope>NUCLEOTIDE SEQUENCE [LARGE SCALE GENOMIC DNA]</scope>
    <source>
        <strain evidence="2 3">S20-91</strain>
    </source>
</reference>
<gene>
    <name evidence="2" type="ORF">S2091_3731</name>
</gene>
<evidence type="ECO:0000313" key="2">
    <source>
        <dbReference type="EMBL" id="PRC91615.1"/>
    </source>
</evidence>
<dbReference type="EMBL" id="PUGF01000021">
    <property type="protein sequence ID" value="PRC91615.1"/>
    <property type="molecule type" value="Genomic_DNA"/>
</dbReference>
<comment type="caution">
    <text evidence="2">The sequence shown here is derived from an EMBL/GenBank/DDBJ whole genome shotgun (WGS) entry which is preliminary data.</text>
</comment>